<evidence type="ECO:0000256" key="3">
    <source>
        <dbReference type="ARBA" id="ARBA00022989"/>
    </source>
</evidence>
<dbReference type="GO" id="GO:0012505">
    <property type="term" value="C:endomembrane system"/>
    <property type="evidence" value="ECO:0007669"/>
    <property type="project" value="UniProtKB-ARBA"/>
</dbReference>
<protein>
    <submittedName>
        <fullName evidence="5">Uncharacterized protein</fullName>
    </submittedName>
</protein>
<keyword evidence="6" id="KW-1185">Reference proteome</keyword>
<evidence type="ECO:0000256" key="4">
    <source>
        <dbReference type="ARBA" id="ARBA00023136"/>
    </source>
</evidence>
<keyword evidence="3" id="KW-1133">Transmembrane helix</keyword>
<keyword evidence="4" id="KW-0472">Membrane</keyword>
<keyword evidence="2" id="KW-0812">Transmembrane</keyword>
<accession>A0AAV1W2J1</accession>
<dbReference type="GO" id="GO:0016192">
    <property type="term" value="P:vesicle-mediated transport"/>
    <property type="evidence" value="ECO:0007669"/>
    <property type="project" value="InterPro"/>
</dbReference>
<dbReference type="InterPro" id="IPR007305">
    <property type="entry name" value="Vesicle_transpt_Got1/SFT2"/>
</dbReference>
<comment type="caution">
    <text evidence="5">The sequence shown here is derived from an EMBL/GenBank/DDBJ whole genome shotgun (WGS) entry which is preliminary data.</text>
</comment>
<dbReference type="GO" id="GO:0005737">
    <property type="term" value="C:cytoplasm"/>
    <property type="evidence" value="ECO:0007669"/>
    <property type="project" value="UniProtKB-ARBA"/>
</dbReference>
<proteinExistence type="predicted"/>
<evidence type="ECO:0000313" key="5">
    <source>
        <dbReference type="EMBL" id="CAL0303525.1"/>
    </source>
</evidence>
<sequence length="76" mass="8455">MEVEEQEQQAVALEDNNASFAFKDGFNRNCRLSTKPSMLVFLKPIKFVITITLDNFLSLGSTAFLIGPKEANDNDA</sequence>
<dbReference type="Proteomes" id="UP001497480">
    <property type="component" value="Unassembled WGS sequence"/>
</dbReference>
<dbReference type="EMBL" id="CAXHTB010000003">
    <property type="protein sequence ID" value="CAL0303525.1"/>
    <property type="molecule type" value="Genomic_DNA"/>
</dbReference>
<reference evidence="5 6" key="1">
    <citation type="submission" date="2024-03" db="EMBL/GenBank/DDBJ databases">
        <authorList>
            <person name="Martinez-Hernandez J."/>
        </authorList>
    </citation>
    <scope>NUCLEOTIDE SEQUENCE [LARGE SCALE GENOMIC DNA]</scope>
</reference>
<evidence type="ECO:0000256" key="2">
    <source>
        <dbReference type="ARBA" id="ARBA00022692"/>
    </source>
</evidence>
<organism evidence="5 6">
    <name type="scientific">Lupinus luteus</name>
    <name type="common">European yellow lupine</name>
    <dbReference type="NCBI Taxonomy" id="3873"/>
    <lineage>
        <taxon>Eukaryota</taxon>
        <taxon>Viridiplantae</taxon>
        <taxon>Streptophyta</taxon>
        <taxon>Embryophyta</taxon>
        <taxon>Tracheophyta</taxon>
        <taxon>Spermatophyta</taxon>
        <taxon>Magnoliopsida</taxon>
        <taxon>eudicotyledons</taxon>
        <taxon>Gunneridae</taxon>
        <taxon>Pentapetalae</taxon>
        <taxon>rosids</taxon>
        <taxon>fabids</taxon>
        <taxon>Fabales</taxon>
        <taxon>Fabaceae</taxon>
        <taxon>Papilionoideae</taxon>
        <taxon>50 kb inversion clade</taxon>
        <taxon>genistoids sensu lato</taxon>
        <taxon>core genistoids</taxon>
        <taxon>Genisteae</taxon>
        <taxon>Lupinus</taxon>
    </lineage>
</organism>
<evidence type="ECO:0000313" key="6">
    <source>
        <dbReference type="Proteomes" id="UP001497480"/>
    </source>
</evidence>
<dbReference type="Pfam" id="PF04178">
    <property type="entry name" value="Got1"/>
    <property type="match status" value="1"/>
</dbReference>
<name>A0AAV1W2J1_LUPLU</name>
<gene>
    <name evidence="5" type="ORF">LLUT_LOCUS4585</name>
</gene>
<comment type="subcellular location">
    <subcellularLocation>
        <location evidence="1">Membrane</location>
        <topology evidence="1">Multi-pass membrane protein</topology>
    </subcellularLocation>
</comment>
<evidence type="ECO:0000256" key="1">
    <source>
        <dbReference type="ARBA" id="ARBA00004141"/>
    </source>
</evidence>
<dbReference type="GO" id="GO:0016020">
    <property type="term" value="C:membrane"/>
    <property type="evidence" value="ECO:0007669"/>
    <property type="project" value="UniProtKB-SubCell"/>
</dbReference>
<dbReference type="AlphaFoldDB" id="A0AAV1W2J1"/>